<dbReference type="InterPro" id="IPR028909">
    <property type="entry name" value="bL21-like"/>
</dbReference>
<dbReference type="GO" id="GO:1990904">
    <property type="term" value="C:ribonucleoprotein complex"/>
    <property type="evidence" value="ECO:0007669"/>
    <property type="project" value="UniProtKB-KW"/>
</dbReference>
<comment type="subunit">
    <text evidence="4">Part of the 50S ribosomal subunit. Contacts protein L20.</text>
</comment>
<reference evidence="7" key="1">
    <citation type="submission" date="2017-09" db="EMBL/GenBank/DDBJ databases">
        <title>Depth-based differentiation of microbial function through sediment-hosted aquifers and enrichment of novel symbionts in the deep terrestrial subsurface.</title>
        <authorList>
            <person name="Probst A.J."/>
            <person name="Ladd B."/>
            <person name="Jarett J.K."/>
            <person name="Geller-Mcgrath D.E."/>
            <person name="Sieber C.M.K."/>
            <person name="Emerson J.B."/>
            <person name="Anantharaman K."/>
            <person name="Thomas B.C."/>
            <person name="Malmstrom R."/>
            <person name="Stieglmeier M."/>
            <person name="Klingl A."/>
            <person name="Woyke T."/>
            <person name="Ryan C.M."/>
            <person name="Banfield J.F."/>
        </authorList>
    </citation>
    <scope>NUCLEOTIDE SEQUENCE [LARGE SCALE GENOMIC DNA]</scope>
</reference>
<gene>
    <name evidence="4 6" type="primary">rplU</name>
    <name evidence="6" type="ORF">COS52_05350</name>
</gene>
<keyword evidence="4 5" id="KW-0694">RNA-binding</keyword>
<comment type="function">
    <text evidence="4 5">This protein binds to 23S rRNA in the presence of protein L20.</text>
</comment>
<dbReference type="GO" id="GO:0005840">
    <property type="term" value="C:ribosome"/>
    <property type="evidence" value="ECO:0007669"/>
    <property type="project" value="UniProtKB-KW"/>
</dbReference>
<comment type="similarity">
    <text evidence="1 4 5">Belongs to the bacterial ribosomal protein bL21 family.</text>
</comment>
<evidence type="ECO:0000256" key="5">
    <source>
        <dbReference type="RuleBase" id="RU000562"/>
    </source>
</evidence>
<evidence type="ECO:0000256" key="2">
    <source>
        <dbReference type="ARBA" id="ARBA00022980"/>
    </source>
</evidence>
<dbReference type="Proteomes" id="UP000230119">
    <property type="component" value="Unassembled WGS sequence"/>
</dbReference>
<dbReference type="GO" id="GO:0006412">
    <property type="term" value="P:translation"/>
    <property type="evidence" value="ECO:0007669"/>
    <property type="project" value="UniProtKB-UniRule"/>
</dbReference>
<dbReference type="GO" id="GO:0005737">
    <property type="term" value="C:cytoplasm"/>
    <property type="evidence" value="ECO:0007669"/>
    <property type="project" value="UniProtKB-ARBA"/>
</dbReference>
<evidence type="ECO:0000313" key="6">
    <source>
        <dbReference type="EMBL" id="PIV07939.1"/>
    </source>
</evidence>
<dbReference type="GO" id="GO:0003735">
    <property type="term" value="F:structural constituent of ribosome"/>
    <property type="evidence" value="ECO:0007669"/>
    <property type="project" value="InterPro"/>
</dbReference>
<dbReference type="EMBL" id="PEVA01000224">
    <property type="protein sequence ID" value="PIV07939.1"/>
    <property type="molecule type" value="Genomic_DNA"/>
</dbReference>
<dbReference type="InterPro" id="IPR001787">
    <property type="entry name" value="Ribosomal_bL21"/>
</dbReference>
<comment type="caution">
    <text evidence="6">The sequence shown here is derived from an EMBL/GenBank/DDBJ whole genome shotgun (WGS) entry which is preliminary data.</text>
</comment>
<keyword evidence="4 5" id="KW-0699">rRNA-binding</keyword>
<dbReference type="PANTHER" id="PTHR21349">
    <property type="entry name" value="50S RIBOSOMAL PROTEIN L21"/>
    <property type="match status" value="1"/>
</dbReference>
<accession>A0A2M7BR25</accession>
<dbReference type="InterPro" id="IPR036164">
    <property type="entry name" value="bL21-like_sf"/>
</dbReference>
<dbReference type="Pfam" id="PF00829">
    <property type="entry name" value="Ribosomal_L21p"/>
    <property type="match status" value="1"/>
</dbReference>
<dbReference type="AlphaFoldDB" id="A0A2M7BR25"/>
<dbReference type="SUPFAM" id="SSF141091">
    <property type="entry name" value="L21p-like"/>
    <property type="match status" value="1"/>
</dbReference>
<proteinExistence type="inferred from homology"/>
<evidence type="ECO:0000313" key="7">
    <source>
        <dbReference type="Proteomes" id="UP000230119"/>
    </source>
</evidence>
<keyword evidence="3 4" id="KW-0687">Ribonucleoprotein</keyword>
<name>A0A2M7BR25_9BACT</name>
<organism evidence="6 7">
    <name type="scientific">Candidatus Roizmanbacteria bacterium CG03_land_8_20_14_0_80_39_12</name>
    <dbReference type="NCBI Taxonomy" id="1974847"/>
    <lineage>
        <taxon>Bacteria</taxon>
        <taxon>Candidatus Roizmaniibacteriota</taxon>
    </lineage>
</organism>
<dbReference type="HAMAP" id="MF_01363">
    <property type="entry name" value="Ribosomal_bL21"/>
    <property type="match status" value="1"/>
</dbReference>
<keyword evidence="2 4" id="KW-0689">Ribosomal protein</keyword>
<dbReference type="GO" id="GO:0019843">
    <property type="term" value="F:rRNA binding"/>
    <property type="evidence" value="ECO:0007669"/>
    <property type="project" value="UniProtKB-UniRule"/>
</dbReference>
<protein>
    <recommendedName>
        <fullName evidence="4">Large ribosomal subunit protein bL21</fullName>
    </recommendedName>
</protein>
<evidence type="ECO:0000256" key="1">
    <source>
        <dbReference type="ARBA" id="ARBA00008563"/>
    </source>
</evidence>
<dbReference type="NCBIfam" id="TIGR00061">
    <property type="entry name" value="L21"/>
    <property type="match status" value="1"/>
</dbReference>
<evidence type="ECO:0000256" key="3">
    <source>
        <dbReference type="ARBA" id="ARBA00023274"/>
    </source>
</evidence>
<sequence length="103" mass="11582">MSRIAVIKTGGKQYIAHENDFLVVDLLKAEKDADFEFDAVATFDPEGDVEVGTPLLETKVKAKIIEHVLGDKIRIAKFKAKSRYRKVTGFRPKYTKVQIVSIS</sequence>
<evidence type="ECO:0000256" key="4">
    <source>
        <dbReference type="HAMAP-Rule" id="MF_01363"/>
    </source>
</evidence>
<dbReference type="PANTHER" id="PTHR21349:SF0">
    <property type="entry name" value="LARGE RIBOSOMAL SUBUNIT PROTEIN BL21M"/>
    <property type="match status" value="1"/>
</dbReference>